<evidence type="ECO:0000313" key="3">
    <source>
        <dbReference type="EMBL" id="RVU23119.1"/>
    </source>
</evidence>
<dbReference type="SUPFAM" id="SSF51735">
    <property type="entry name" value="NAD(P)-binding Rossmann-fold domains"/>
    <property type="match status" value="1"/>
</dbReference>
<proteinExistence type="inferred from homology"/>
<dbReference type="RefSeq" id="WP_127829403.1">
    <property type="nucleotide sequence ID" value="NZ_RZYA01000008.1"/>
</dbReference>
<comment type="caution">
    <text evidence="3">The sequence shown here is derived from an EMBL/GenBank/DDBJ whole genome shotgun (WGS) entry which is preliminary data.</text>
</comment>
<dbReference type="OrthoDB" id="4519349at2"/>
<dbReference type="PANTHER" id="PTHR42879">
    <property type="entry name" value="3-OXOACYL-(ACYL-CARRIER-PROTEIN) REDUCTASE"/>
    <property type="match status" value="1"/>
</dbReference>
<name>A0A437PLV5_9ACTN</name>
<dbReference type="Gene3D" id="3.40.50.720">
    <property type="entry name" value="NAD(P)-binding Rossmann-like Domain"/>
    <property type="match status" value="1"/>
</dbReference>
<gene>
    <name evidence="3" type="ORF">EOT10_18875</name>
</gene>
<reference evidence="3 4" key="1">
    <citation type="submission" date="2019-01" db="EMBL/GenBank/DDBJ databases">
        <title>Genome sequences of Streptomyces and Rhizobium isolates collected from root and soil.</title>
        <authorList>
            <person name="Chhettri S."/>
            <person name="Sevigny J.L."/>
            <person name="Sen A."/>
            <person name="Ennis N."/>
            <person name="Tisa L."/>
        </authorList>
    </citation>
    <scope>NUCLEOTIDE SEQUENCE [LARGE SCALE GENOMIC DNA]</scope>
    <source>
        <strain evidence="3 4">San01</strain>
    </source>
</reference>
<dbReference type="InterPro" id="IPR002347">
    <property type="entry name" value="SDR_fam"/>
</dbReference>
<evidence type="ECO:0000256" key="2">
    <source>
        <dbReference type="RuleBase" id="RU000363"/>
    </source>
</evidence>
<evidence type="ECO:0000256" key="1">
    <source>
        <dbReference type="ARBA" id="ARBA00006484"/>
    </source>
</evidence>
<sequence>MDASLENKVALVTGSSRGIGRAVAQRLAAEGATVVVTARSKSPMPSARSGGNQVVSGSLDETIEVIEAAGGRALSLTANLEDPGERDELIGRVVELAGGIDILVNNAGFADYARVEDMSFDTFDRTIDHYLRAPFALAKAAIPHMRARGAGWIVNIGSVTGVSPRRPFPDAGMVRGGDVVYASTKAAVHRFSQGLAAELLRDNIAVNCVAPSTAISTPGAASLIPDGYETEPVEYLAQTVLEMCRQSASERTGLVAFSLHYPWHHGLEVRSLDGRTVLPRREPPEFANPNISPSGL</sequence>
<dbReference type="InterPro" id="IPR036291">
    <property type="entry name" value="NAD(P)-bd_dom_sf"/>
</dbReference>
<dbReference type="Pfam" id="PF00106">
    <property type="entry name" value="adh_short"/>
    <property type="match status" value="2"/>
</dbReference>
<dbReference type="AlphaFoldDB" id="A0A437PLV5"/>
<dbReference type="PANTHER" id="PTHR42879:SF2">
    <property type="entry name" value="3-OXOACYL-[ACYL-CARRIER-PROTEIN] REDUCTASE FABG"/>
    <property type="match status" value="1"/>
</dbReference>
<dbReference type="Proteomes" id="UP000283128">
    <property type="component" value="Unassembled WGS sequence"/>
</dbReference>
<dbReference type="EMBL" id="RZYA01000008">
    <property type="protein sequence ID" value="RVU23119.1"/>
    <property type="molecule type" value="Genomic_DNA"/>
</dbReference>
<protein>
    <submittedName>
        <fullName evidence="3">SDR family NAD(P)-dependent oxidoreductase</fullName>
    </submittedName>
</protein>
<dbReference type="PRINTS" id="PR00081">
    <property type="entry name" value="GDHRDH"/>
</dbReference>
<dbReference type="PRINTS" id="PR00080">
    <property type="entry name" value="SDRFAMILY"/>
</dbReference>
<keyword evidence="4" id="KW-1185">Reference proteome</keyword>
<comment type="similarity">
    <text evidence="1 2">Belongs to the short-chain dehydrogenases/reductases (SDR) family.</text>
</comment>
<evidence type="ECO:0000313" key="4">
    <source>
        <dbReference type="Proteomes" id="UP000283128"/>
    </source>
</evidence>
<organism evidence="3 4">
    <name type="scientific">Streptomyces antnestii</name>
    <dbReference type="NCBI Taxonomy" id="2494256"/>
    <lineage>
        <taxon>Bacteria</taxon>
        <taxon>Bacillati</taxon>
        <taxon>Actinomycetota</taxon>
        <taxon>Actinomycetes</taxon>
        <taxon>Kitasatosporales</taxon>
        <taxon>Streptomycetaceae</taxon>
        <taxon>Streptomyces</taxon>
    </lineage>
</organism>
<accession>A0A437PLV5</accession>
<dbReference type="InterPro" id="IPR050259">
    <property type="entry name" value="SDR"/>
</dbReference>